<feature type="transmembrane region" description="Helical" evidence="1">
    <location>
        <begin position="376"/>
        <end position="397"/>
    </location>
</feature>
<feature type="transmembrane region" description="Helical" evidence="1">
    <location>
        <begin position="440"/>
        <end position="460"/>
    </location>
</feature>
<sequence length="463" mass="52418">MGLSARLWYTFFRMRKDFAWRLGAALLGVFFFAVYWWNAWHYNVWSSYDGGGHIDYIFDLAAGQGLPRPKSNYLAWHEPAYYAANAVLVRVLQPLGLSREALYKILQLESAVFAWAIAAAAGVLAWQTTRRRSLAFFVAVFTGSLFVVSASGRYITNETLFQALALWWLAWFMQWRMWDTSAWSARRWSALALGLSAILWVKLSGFILLAALLIFLGIIAWRERQWRPLFVGAAVAGCVLLSYVPWMIHKQRLYGQALTINNYEVAVRPGQGAGLPARFFLTWDTEIWQHPFWTAGRGSFWSLLTASALGDYDNIFQNYAVHGRQVNFVTANGRTMAVQTAALTLALYWWSVPLLAYLAAGFLVSFWRLLRGQLSAAASFLLVTAAGFLTALIYNVYRYPYLERGTLKAIFIVSFFPLAAILAGASLPPAGERPHRRLRFIAVLVYFIFWLGFSLSIVILPAL</sequence>
<evidence type="ECO:0008006" key="4">
    <source>
        <dbReference type="Google" id="ProtNLM"/>
    </source>
</evidence>
<feature type="transmembrane region" description="Helical" evidence="1">
    <location>
        <begin position="346"/>
        <end position="370"/>
    </location>
</feature>
<protein>
    <recommendedName>
        <fullName evidence="4">Glycosyltransferase RgtA/B/C/D-like domain-containing protein</fullName>
    </recommendedName>
</protein>
<dbReference type="EMBL" id="LCRX01000004">
    <property type="protein sequence ID" value="KKW42747.1"/>
    <property type="molecule type" value="Genomic_DNA"/>
</dbReference>
<dbReference type="STRING" id="1619044.UY92_C0004G0083"/>
<name>A0A0G2AN36_9BACT</name>
<feature type="transmembrane region" description="Helical" evidence="1">
    <location>
        <begin position="133"/>
        <end position="154"/>
    </location>
</feature>
<feature type="transmembrane region" description="Helical" evidence="1">
    <location>
        <begin position="105"/>
        <end position="126"/>
    </location>
</feature>
<feature type="transmembrane region" description="Helical" evidence="1">
    <location>
        <begin position="190"/>
        <end position="220"/>
    </location>
</feature>
<evidence type="ECO:0000313" key="2">
    <source>
        <dbReference type="EMBL" id="KKW42747.1"/>
    </source>
</evidence>
<keyword evidence="1" id="KW-0472">Membrane</keyword>
<feature type="transmembrane region" description="Helical" evidence="1">
    <location>
        <begin position="226"/>
        <end position="246"/>
    </location>
</feature>
<keyword evidence="1" id="KW-1133">Transmembrane helix</keyword>
<proteinExistence type="predicted"/>
<dbReference type="AlphaFoldDB" id="A0A0G2AN36"/>
<reference evidence="2 3" key="1">
    <citation type="journal article" date="2015" name="Nature">
        <title>rRNA introns, odd ribosomes, and small enigmatic genomes across a large radiation of phyla.</title>
        <authorList>
            <person name="Brown C.T."/>
            <person name="Hug L.A."/>
            <person name="Thomas B.C."/>
            <person name="Sharon I."/>
            <person name="Castelle C.J."/>
            <person name="Singh A."/>
            <person name="Wilkins M.J."/>
            <person name="Williams K.H."/>
            <person name="Banfield J.F."/>
        </authorList>
    </citation>
    <scope>NUCLEOTIDE SEQUENCE [LARGE SCALE GENOMIC DNA]</scope>
</reference>
<evidence type="ECO:0000313" key="3">
    <source>
        <dbReference type="Proteomes" id="UP000033870"/>
    </source>
</evidence>
<comment type="caution">
    <text evidence="2">The sequence shown here is derived from an EMBL/GenBank/DDBJ whole genome shotgun (WGS) entry which is preliminary data.</text>
</comment>
<organism evidence="2 3">
    <name type="scientific">Candidatus Magasanikbacteria bacterium GW2011_GWA2_56_11</name>
    <dbReference type="NCBI Taxonomy" id="1619044"/>
    <lineage>
        <taxon>Bacteria</taxon>
        <taxon>Candidatus Magasanikiibacteriota</taxon>
    </lineage>
</organism>
<evidence type="ECO:0000256" key="1">
    <source>
        <dbReference type="SAM" id="Phobius"/>
    </source>
</evidence>
<gene>
    <name evidence="2" type="ORF">UY92_C0004G0083</name>
</gene>
<feature type="transmembrane region" description="Helical" evidence="1">
    <location>
        <begin position="18"/>
        <end position="37"/>
    </location>
</feature>
<accession>A0A0G2AN36</accession>
<feature type="transmembrane region" description="Helical" evidence="1">
    <location>
        <begin position="409"/>
        <end position="428"/>
    </location>
</feature>
<keyword evidence="1" id="KW-0812">Transmembrane</keyword>
<dbReference type="Proteomes" id="UP000033870">
    <property type="component" value="Unassembled WGS sequence"/>
</dbReference>